<dbReference type="EC" id="4.2.1.136" evidence="6"/>
<comment type="cofactor">
    <cofactor evidence="6">
        <name>Mg(2+)</name>
        <dbReference type="ChEBI" id="CHEBI:18420"/>
    </cofactor>
</comment>
<comment type="catalytic activity">
    <reaction evidence="6">
        <text>(6S)-NADPHX + ADP = AMP + phosphate + NADPH + H(+)</text>
        <dbReference type="Rhea" id="RHEA:32235"/>
        <dbReference type="ChEBI" id="CHEBI:15378"/>
        <dbReference type="ChEBI" id="CHEBI:43474"/>
        <dbReference type="ChEBI" id="CHEBI:57783"/>
        <dbReference type="ChEBI" id="CHEBI:64076"/>
        <dbReference type="ChEBI" id="CHEBI:456215"/>
        <dbReference type="ChEBI" id="CHEBI:456216"/>
        <dbReference type="EC" id="4.2.1.136"/>
    </reaction>
</comment>
<dbReference type="InterPro" id="IPR029056">
    <property type="entry name" value="Ribokinase-like"/>
</dbReference>
<dbReference type="NCBIfam" id="TIGR00196">
    <property type="entry name" value="yjeF_cterm"/>
    <property type="match status" value="1"/>
</dbReference>
<dbReference type="GO" id="GO:0110051">
    <property type="term" value="P:metabolite repair"/>
    <property type="evidence" value="ECO:0007669"/>
    <property type="project" value="TreeGrafter"/>
</dbReference>
<feature type="binding site" evidence="6">
    <location>
        <position position="178"/>
    </location>
    <ligand>
        <name>(6S)-NADPHX</name>
        <dbReference type="ChEBI" id="CHEBI:64076"/>
    </ligand>
</feature>
<proteinExistence type="inferred from homology"/>
<evidence type="ECO:0000256" key="4">
    <source>
        <dbReference type="ARBA" id="ARBA00023027"/>
    </source>
</evidence>
<evidence type="ECO:0000256" key="5">
    <source>
        <dbReference type="ARBA" id="ARBA00023239"/>
    </source>
</evidence>
<dbReference type="GO" id="GO:0046496">
    <property type="term" value="P:nicotinamide nucleotide metabolic process"/>
    <property type="evidence" value="ECO:0007669"/>
    <property type="project" value="UniProtKB-UniRule"/>
</dbReference>
<feature type="binding site" evidence="6">
    <location>
        <position position="246"/>
    </location>
    <ligand>
        <name>(6S)-NADPHX</name>
        <dbReference type="ChEBI" id="CHEBI:64076"/>
    </ligand>
</feature>
<dbReference type="InterPro" id="IPR017953">
    <property type="entry name" value="Carbohydrate_kinase_pred_CS"/>
</dbReference>
<feature type="binding site" evidence="6">
    <location>
        <position position="125"/>
    </location>
    <ligand>
        <name>(6S)-NADPHX</name>
        <dbReference type="ChEBI" id="CHEBI:64076"/>
    </ligand>
</feature>
<dbReference type="PANTHER" id="PTHR12592">
    <property type="entry name" value="ATP-DEPENDENT (S)-NAD(P)H-HYDRATE DEHYDRATASE FAMILY MEMBER"/>
    <property type="match status" value="1"/>
</dbReference>
<dbReference type="EMBL" id="CP034235">
    <property type="protein sequence ID" value="QGQ98659.1"/>
    <property type="molecule type" value="Genomic_DNA"/>
</dbReference>
<organism evidence="8 9">
    <name type="scientific">Paenibacillus psychroresistens</name>
    <dbReference type="NCBI Taxonomy" id="1778678"/>
    <lineage>
        <taxon>Bacteria</taxon>
        <taxon>Bacillati</taxon>
        <taxon>Bacillota</taxon>
        <taxon>Bacilli</taxon>
        <taxon>Bacillales</taxon>
        <taxon>Paenibacillaceae</taxon>
        <taxon>Paenibacillus</taxon>
    </lineage>
</organism>
<feature type="domain" description="YjeF C-terminal" evidence="7">
    <location>
        <begin position="19"/>
        <end position="299"/>
    </location>
</feature>
<evidence type="ECO:0000256" key="2">
    <source>
        <dbReference type="ARBA" id="ARBA00022840"/>
    </source>
</evidence>
<keyword evidence="2 6" id="KW-0067">ATP-binding</keyword>
<gene>
    <name evidence="6" type="primary">nnrD</name>
    <name evidence="8" type="ORF">EHS13_29140</name>
</gene>
<dbReference type="Pfam" id="PF01256">
    <property type="entry name" value="Carb_kinase"/>
    <property type="match status" value="1"/>
</dbReference>
<dbReference type="SUPFAM" id="SSF53613">
    <property type="entry name" value="Ribokinase-like"/>
    <property type="match status" value="1"/>
</dbReference>
<feature type="binding site" evidence="6">
    <location>
        <position position="54"/>
    </location>
    <ligand>
        <name>(6S)-NADPHX</name>
        <dbReference type="ChEBI" id="CHEBI:64076"/>
    </ligand>
</feature>
<dbReference type="PROSITE" id="PS51383">
    <property type="entry name" value="YJEF_C_3"/>
    <property type="match status" value="1"/>
</dbReference>
<keyword evidence="1 6" id="KW-0547">Nucleotide-binding</keyword>
<comment type="catalytic activity">
    <reaction evidence="6">
        <text>(6S)-NADHX + ADP = AMP + phosphate + NADH + H(+)</text>
        <dbReference type="Rhea" id="RHEA:32223"/>
        <dbReference type="ChEBI" id="CHEBI:15378"/>
        <dbReference type="ChEBI" id="CHEBI:43474"/>
        <dbReference type="ChEBI" id="CHEBI:57945"/>
        <dbReference type="ChEBI" id="CHEBI:64074"/>
        <dbReference type="ChEBI" id="CHEBI:456215"/>
        <dbReference type="ChEBI" id="CHEBI:456216"/>
        <dbReference type="EC" id="4.2.1.136"/>
    </reaction>
</comment>
<dbReference type="Gene3D" id="3.40.1190.20">
    <property type="match status" value="1"/>
</dbReference>
<dbReference type="GO" id="GO:0052855">
    <property type="term" value="F:ADP-dependent NAD(P)H-hydrate dehydratase activity"/>
    <property type="evidence" value="ECO:0007669"/>
    <property type="project" value="UniProtKB-UniRule"/>
</dbReference>
<reference evidence="9" key="1">
    <citation type="submission" date="2018-11" db="EMBL/GenBank/DDBJ databases">
        <title>Complete genome sequence of Paenibacillus sp. ML311-T8.</title>
        <authorList>
            <person name="Nam Y.-D."/>
            <person name="Kang J."/>
            <person name="Chung W.-H."/>
            <person name="Park Y.S."/>
        </authorList>
    </citation>
    <scope>NUCLEOTIDE SEQUENCE [LARGE SCALE GENOMIC DNA]</scope>
    <source>
        <strain evidence="9">ML311-T8</strain>
    </source>
</reference>
<evidence type="ECO:0000259" key="7">
    <source>
        <dbReference type="PROSITE" id="PS51383"/>
    </source>
</evidence>
<comment type="subunit">
    <text evidence="6">Homotetramer.</text>
</comment>
<evidence type="ECO:0000313" key="8">
    <source>
        <dbReference type="EMBL" id="QGQ98659.1"/>
    </source>
</evidence>
<evidence type="ECO:0000256" key="3">
    <source>
        <dbReference type="ARBA" id="ARBA00022857"/>
    </source>
</evidence>
<evidence type="ECO:0000256" key="6">
    <source>
        <dbReference type="HAMAP-Rule" id="MF_01965"/>
    </source>
</evidence>
<dbReference type="HAMAP" id="MF_01965">
    <property type="entry name" value="NADHX_dehydratase"/>
    <property type="match status" value="1"/>
</dbReference>
<comment type="similarity">
    <text evidence="6">Belongs to the NnrD/CARKD family.</text>
</comment>
<dbReference type="PANTHER" id="PTHR12592:SF0">
    <property type="entry name" value="ATP-DEPENDENT (S)-NAD(P)H-HYDRATE DEHYDRATASE"/>
    <property type="match status" value="1"/>
</dbReference>
<accession>A0A6B8RRS3</accession>
<feature type="binding site" evidence="6">
    <location>
        <position position="245"/>
    </location>
    <ligand>
        <name>AMP</name>
        <dbReference type="ChEBI" id="CHEBI:456215"/>
    </ligand>
</feature>
<dbReference type="Proteomes" id="UP000426246">
    <property type="component" value="Chromosome"/>
</dbReference>
<evidence type="ECO:0000313" key="9">
    <source>
        <dbReference type="Proteomes" id="UP000426246"/>
    </source>
</evidence>
<dbReference type="OrthoDB" id="9806925at2"/>
<dbReference type="AlphaFoldDB" id="A0A6B8RRS3"/>
<comment type="function">
    <text evidence="6">Catalyzes the dehydration of the S-form of NAD(P)HX at the expense of ADP, which is converted to AMP. Together with NAD(P)HX epimerase, which catalyzes the epimerization of the S- and R-forms, the enzyme allows the repair of both epimers of NAD(P)HX, a damaged form of NAD(P)H that is a result of enzymatic or heat-dependent hydration.</text>
</comment>
<dbReference type="PROSITE" id="PS01050">
    <property type="entry name" value="YJEF_C_2"/>
    <property type="match status" value="1"/>
</dbReference>
<name>A0A6B8RRS3_9BACL</name>
<keyword evidence="9" id="KW-1185">Reference proteome</keyword>
<evidence type="ECO:0000256" key="1">
    <source>
        <dbReference type="ARBA" id="ARBA00022741"/>
    </source>
</evidence>
<dbReference type="CDD" id="cd01171">
    <property type="entry name" value="YXKO-related"/>
    <property type="match status" value="1"/>
</dbReference>
<sequence length="299" mass="31413">MAGYAEQEGTFLLQEILFKERLGIDMDLPRIADSNKGTYGHVLVAAGTRQMSGAGLLCSHAALRGGCGLVSWALPNRLLEPMLGRLPEIMLHGIADRERGDWSEVSSEEVIQLADNKDVLVIGPGMGRFQGDSAWLRAIWEGTRCPLVVDADALNMIADATDFASWGARSAAVILTPHPGEMARLLGSIPVHEVQRERTGLARRYAVQHGVTLVLKGTGTVCATPEGVVYVNTTGNPGMATAGAGDVLAGVLGSLLAQKLTAEQAACLGVYKHGAAGDRAAAKRHSAGSLIASDIIEAL</sequence>
<keyword evidence="3 6" id="KW-0521">NADP</keyword>
<dbReference type="GO" id="GO:0052856">
    <property type="term" value="F:NAD(P)HX epimerase activity"/>
    <property type="evidence" value="ECO:0007669"/>
    <property type="project" value="TreeGrafter"/>
</dbReference>
<feature type="binding site" evidence="6">
    <location>
        <begin position="216"/>
        <end position="220"/>
    </location>
    <ligand>
        <name>AMP</name>
        <dbReference type="ChEBI" id="CHEBI:456215"/>
    </ligand>
</feature>
<keyword evidence="4 6" id="KW-0520">NAD</keyword>
<dbReference type="GO" id="GO:0005524">
    <property type="term" value="F:ATP binding"/>
    <property type="evidence" value="ECO:0007669"/>
    <property type="project" value="UniProtKB-KW"/>
</dbReference>
<protein>
    <recommendedName>
        <fullName evidence="6">ADP-dependent (S)-NAD(P)H-hydrate dehydratase</fullName>
        <ecNumber evidence="6">4.2.1.136</ecNumber>
    </recommendedName>
    <alternativeName>
        <fullName evidence="6">ADP-dependent NAD(P)HX dehydratase</fullName>
    </alternativeName>
</protein>
<dbReference type="KEGG" id="ppsc:EHS13_29140"/>
<dbReference type="InterPro" id="IPR000631">
    <property type="entry name" value="CARKD"/>
</dbReference>
<keyword evidence="5 6" id="KW-0456">Lyase</keyword>